<dbReference type="InterPro" id="IPR043968">
    <property type="entry name" value="SGNH"/>
</dbReference>
<dbReference type="InterPro" id="IPR002656">
    <property type="entry name" value="Acyl_transf_3_dom"/>
</dbReference>
<evidence type="ECO:0000313" key="4">
    <source>
        <dbReference type="Proteomes" id="UP000005239"/>
    </source>
</evidence>
<dbReference type="OrthoDB" id="92766at2759"/>
<proteinExistence type="predicted"/>
<keyword evidence="4" id="KW-1185">Reference proteome</keyword>
<dbReference type="Proteomes" id="UP000005239">
    <property type="component" value="Unassembled WGS sequence"/>
</dbReference>
<feature type="domain" description="Acyltransferase 3" evidence="1">
    <location>
        <begin position="10"/>
        <end position="374"/>
    </location>
</feature>
<evidence type="ECO:0000259" key="1">
    <source>
        <dbReference type="Pfam" id="PF01757"/>
    </source>
</evidence>
<dbReference type="Pfam" id="PF01757">
    <property type="entry name" value="Acyl_transf_3"/>
    <property type="match status" value="1"/>
</dbReference>
<dbReference type="EnsemblMetazoa" id="PPA29277.1">
    <property type="protein sequence ID" value="PPA29277.1"/>
    <property type="gene ID" value="WBGene00118831"/>
</dbReference>
<dbReference type="Pfam" id="PF19040">
    <property type="entry name" value="SGNH"/>
    <property type="match status" value="1"/>
</dbReference>
<accession>A0A454Y6K3</accession>
<dbReference type="PANTHER" id="PTHR23028">
    <property type="entry name" value="ACETYLTRANSFERASE"/>
    <property type="match status" value="1"/>
</dbReference>
<reference evidence="3" key="2">
    <citation type="submission" date="2022-06" db="UniProtKB">
        <authorList>
            <consortium name="EnsemblMetazoa"/>
        </authorList>
    </citation>
    <scope>IDENTIFICATION</scope>
    <source>
        <strain evidence="3">PS312</strain>
    </source>
</reference>
<gene>
    <name evidence="3" type="primary">WBGene00118831</name>
</gene>
<evidence type="ECO:0000259" key="2">
    <source>
        <dbReference type="Pfam" id="PF19040"/>
    </source>
</evidence>
<evidence type="ECO:0000313" key="3">
    <source>
        <dbReference type="EnsemblMetazoa" id="PPA29277.1"/>
    </source>
</evidence>
<dbReference type="GO" id="GO:0000271">
    <property type="term" value="P:polysaccharide biosynthetic process"/>
    <property type="evidence" value="ECO:0000318"/>
    <property type="project" value="GO_Central"/>
</dbReference>
<dbReference type="AlphaFoldDB" id="A0A454Y6K3"/>
<dbReference type="GO" id="GO:0016020">
    <property type="term" value="C:membrane"/>
    <property type="evidence" value="ECO:0000318"/>
    <property type="project" value="GO_Central"/>
</dbReference>
<accession>A0A8R1YK56</accession>
<dbReference type="InterPro" id="IPR050879">
    <property type="entry name" value="Acyltransferase_3"/>
</dbReference>
<reference evidence="4" key="1">
    <citation type="journal article" date="2008" name="Nat. Genet.">
        <title>The Pristionchus pacificus genome provides a unique perspective on nematode lifestyle and parasitism.</title>
        <authorList>
            <person name="Dieterich C."/>
            <person name="Clifton S.W."/>
            <person name="Schuster L.N."/>
            <person name="Chinwalla A."/>
            <person name="Delehaunty K."/>
            <person name="Dinkelacker I."/>
            <person name="Fulton L."/>
            <person name="Fulton R."/>
            <person name="Godfrey J."/>
            <person name="Minx P."/>
            <person name="Mitreva M."/>
            <person name="Roeseler W."/>
            <person name="Tian H."/>
            <person name="Witte H."/>
            <person name="Yang S.P."/>
            <person name="Wilson R.K."/>
            <person name="Sommer R.J."/>
        </authorList>
    </citation>
    <scope>NUCLEOTIDE SEQUENCE [LARGE SCALE GENOMIC DNA]</scope>
    <source>
        <strain evidence="4">PS312</strain>
    </source>
</reference>
<sequence length="722" mass="81819">MTKAHQKRNDIQGLRAIAIFGVLLFHLAPKRFMNGFLGVDMFFVLSGYLMSSILSREGHINGRVIKTFYIRRFKRIVPLYSMMLVLLAIVTPLVFLPSDVSHFVTDLEWALPFAENMQNVLKQFDYWDEVFNSPVLLHAWSLGVEIQYYLLVPFIMIVARYGQTSSFRMSAFLVFITENNILASYFIHFCASSTVSFGFLFARVWQFLTGSIFFELESVVDDPNAAQYQPIDQQQLLDDGKDGFKDDDAEIGKPQMIPPASWRIRSYFPMVTIASYSVTIYILWMVIVAITGPTLSRFLVTLATGVILLTGKFRQNAILSNEIVVYIGDLSYTIYLAHWPVIILYKYYNDLSELSIADMSFCLLATLFISVLVHHTLESFFIAASTTVVVIFVGGVYTLILVGLITGGMQRLSEHAHPAGQIIDATVPSIAATGAGKAKYNVQEAIAWNQAQSRLVYFSNPEGCARDFEAERWTGHKSEGSLRCVSSGNGTAKVLLLGNSYGYRAFPVLHRLFAGRYAQMRMFTMSSRVYLTEDKKTTSFANKEKIVVEKFQPDITFLVEKDTFKTLLNPIEGAVEEDPITKHVQAAIDVLSNNSGTVIIDRQYLKPELKDGTAYLIQKRLQLGKTNFEDLKMSRKDYESAFDNEIKRMATIKNENVIMNSVEDQLCPGDQCYFYDRETMHAYYGDVAAHLTSEGLKLLEPKYKEIIEDFLLRMQSRQSEAP</sequence>
<dbReference type="OMA" id="YIAISEG"/>
<dbReference type="GO" id="GO:0016747">
    <property type="term" value="F:acyltransferase activity, transferring groups other than amino-acyl groups"/>
    <property type="evidence" value="ECO:0007669"/>
    <property type="project" value="InterPro"/>
</dbReference>
<dbReference type="PANTHER" id="PTHR23028:SF53">
    <property type="entry name" value="ACYL_TRANSF_3 DOMAIN-CONTAINING PROTEIN"/>
    <property type="match status" value="1"/>
</dbReference>
<protein>
    <submittedName>
        <fullName evidence="3">Oac-29</fullName>
    </submittedName>
</protein>
<feature type="domain" description="SGNH" evidence="2">
    <location>
        <begin position="481"/>
        <end position="704"/>
    </location>
</feature>
<organism evidence="3 4">
    <name type="scientific">Pristionchus pacificus</name>
    <name type="common">Parasitic nematode worm</name>
    <dbReference type="NCBI Taxonomy" id="54126"/>
    <lineage>
        <taxon>Eukaryota</taxon>
        <taxon>Metazoa</taxon>
        <taxon>Ecdysozoa</taxon>
        <taxon>Nematoda</taxon>
        <taxon>Chromadorea</taxon>
        <taxon>Rhabditida</taxon>
        <taxon>Rhabditina</taxon>
        <taxon>Diplogasteromorpha</taxon>
        <taxon>Diplogasteroidea</taxon>
        <taxon>Neodiplogasteridae</taxon>
        <taxon>Pristionchus</taxon>
    </lineage>
</organism>
<name>A0A454Y6K3_PRIPA</name>